<comment type="catalytic activity">
    <reaction evidence="8">
        <text>N(2)-acetyl-L-ornithine + L-glutamate = N-acetyl-L-glutamate + L-ornithine</text>
        <dbReference type="Rhea" id="RHEA:15349"/>
        <dbReference type="ChEBI" id="CHEBI:29985"/>
        <dbReference type="ChEBI" id="CHEBI:44337"/>
        <dbReference type="ChEBI" id="CHEBI:46911"/>
        <dbReference type="ChEBI" id="CHEBI:57805"/>
        <dbReference type="EC" id="2.3.1.35"/>
    </reaction>
</comment>
<dbReference type="GO" id="GO:0004042">
    <property type="term" value="F:L-glutamate N-acetyltransferase activity"/>
    <property type="evidence" value="ECO:0007669"/>
    <property type="project" value="UniProtKB-UniRule"/>
</dbReference>
<accession>A0A2D6YKC0</accession>
<feature type="binding site" evidence="8">
    <location>
        <position position="262"/>
    </location>
    <ligand>
        <name>substrate</name>
    </ligand>
</feature>
<sequence length="394" mass="42341">MKISRELIQVTGFRFGGVNIGLKNQSLDFGGIVANKPCAAAAVFTKNNFPGAPVIVGREHVADGILQAIVVNSKNANVATGIAGIEASRNTCSWLGEELNIPPKMVLPSSTGVIGRPLDTTKIKTGCKILANHLGSSTDFSAQFANAIMTTDHYPKFAHVVLESGTKILGIAKGAGMVEPNMATMLSYIITDGDLESEDLRTALQQAVNQSFNRISIDTDTSTSDTVVLLSAGHKKTDPNDFQISLNALCCDLAKQIVQDGEGATKLIELKISGAQNKKSALLFAKSVINSPLVKTAIYGADPNWGRFVMAIGKVFDYPIQLENLKIHFGKDATRVCLDAEHAEDIALVEALRPMLQEKEVFIEIELGMGTFSERVWGCDLSEGYVAENAFYTT</sequence>
<keyword evidence="6 8" id="KW-0068">Autocatalytic cleavage</keyword>
<evidence type="ECO:0000256" key="1">
    <source>
        <dbReference type="ARBA" id="ARBA00006774"/>
    </source>
</evidence>
<dbReference type="PANTHER" id="PTHR23100:SF0">
    <property type="entry name" value="ARGININE BIOSYNTHESIS BIFUNCTIONAL PROTEIN ARGJ, MITOCHONDRIAL"/>
    <property type="match status" value="1"/>
</dbReference>
<dbReference type="SUPFAM" id="SSF56266">
    <property type="entry name" value="DmpA/ArgJ-like"/>
    <property type="match status" value="1"/>
</dbReference>
<comment type="subcellular location">
    <subcellularLocation>
        <location evidence="8">Cytoplasm</location>
    </subcellularLocation>
</comment>
<feature type="binding site" evidence="8">
    <location>
        <position position="394"/>
    </location>
    <ligand>
        <name>substrate</name>
    </ligand>
</feature>
<feature type="chain" id="PRO_5023449824" description="Arginine biosynthesis bifunctional protein ArgJ alpha chain" evidence="8">
    <location>
        <begin position="1"/>
        <end position="183"/>
    </location>
</feature>
<dbReference type="Proteomes" id="UP000226525">
    <property type="component" value="Unassembled WGS sequence"/>
</dbReference>
<dbReference type="Gene3D" id="3.60.70.12">
    <property type="entry name" value="L-amino peptidase D-ALA esterase/amidase"/>
    <property type="match status" value="1"/>
</dbReference>
<dbReference type="GO" id="GO:0005737">
    <property type="term" value="C:cytoplasm"/>
    <property type="evidence" value="ECO:0007669"/>
    <property type="project" value="UniProtKB-SubCell"/>
</dbReference>
<dbReference type="InterPro" id="IPR016117">
    <property type="entry name" value="ArgJ-like_dom_sf"/>
</dbReference>
<proteinExistence type="inferred from homology"/>
<dbReference type="HAMAP" id="MF_01106">
    <property type="entry name" value="ArgJ"/>
    <property type="match status" value="1"/>
</dbReference>
<evidence type="ECO:0000313" key="9">
    <source>
        <dbReference type="EMBL" id="MAH63600.1"/>
    </source>
</evidence>
<dbReference type="PANTHER" id="PTHR23100">
    <property type="entry name" value="ARGININE BIOSYNTHESIS BIFUNCTIONAL PROTEIN ARGJ"/>
    <property type="match status" value="1"/>
</dbReference>
<keyword evidence="4 8" id="KW-0028">Amino-acid biosynthesis</keyword>
<keyword evidence="8" id="KW-0511">Multifunctional enzyme</keyword>
<keyword evidence="7 8" id="KW-0012">Acyltransferase</keyword>
<keyword evidence="5 8" id="KW-0808">Transferase</keyword>
<organism evidence="9 10">
    <name type="scientific">SAR324 cluster bacterium</name>
    <dbReference type="NCBI Taxonomy" id="2024889"/>
    <lineage>
        <taxon>Bacteria</taxon>
        <taxon>Deltaproteobacteria</taxon>
        <taxon>SAR324 cluster</taxon>
    </lineage>
</organism>
<dbReference type="GO" id="GO:0004358">
    <property type="term" value="F:L-glutamate N-acetyltransferase activity, acting on acetyl-L-ornithine as donor"/>
    <property type="evidence" value="ECO:0007669"/>
    <property type="project" value="UniProtKB-UniRule"/>
</dbReference>
<comment type="similarity">
    <text evidence="1 8">Belongs to the ArgJ family.</text>
</comment>
<name>A0A2D6YKC0_9DELT</name>
<evidence type="ECO:0000256" key="4">
    <source>
        <dbReference type="ARBA" id="ARBA00022605"/>
    </source>
</evidence>
<comment type="caution">
    <text evidence="9">The sequence shown here is derived from an EMBL/GenBank/DDBJ whole genome shotgun (WGS) entry which is preliminary data.</text>
</comment>
<feature type="site" description="Involved in the stabilization of negative charge on the oxyanion by the formation of the oxyanion hole" evidence="8">
    <location>
        <position position="111"/>
    </location>
</feature>
<dbReference type="InterPro" id="IPR042195">
    <property type="entry name" value="ArgJ_beta_C"/>
</dbReference>
<comment type="pathway">
    <text evidence="8">Amino-acid biosynthesis; L-arginine biosynthesis; N(2)-acetyl-L-ornithine from L-glutamate: step 1/4.</text>
</comment>
<comment type="pathway">
    <text evidence="8">Amino-acid biosynthesis; L-arginine biosynthesis; L-ornithine and N-acetyl-L-glutamate from L-glutamate and N(2)-acetyl-L-ornithine (cyclic): step 1/1.</text>
</comment>
<feature type="active site" description="Nucleophile" evidence="8">
    <location>
        <position position="184"/>
    </location>
</feature>
<evidence type="ECO:0000256" key="6">
    <source>
        <dbReference type="ARBA" id="ARBA00022813"/>
    </source>
</evidence>
<feature type="binding site" evidence="8">
    <location>
        <position position="150"/>
    </location>
    <ligand>
        <name>substrate</name>
    </ligand>
</feature>
<dbReference type="EC" id="2.3.1.35" evidence="8"/>
<feature type="site" description="Involved in the stabilization of negative charge on the oxyanion by the formation of the oxyanion hole" evidence="8">
    <location>
        <position position="112"/>
    </location>
</feature>
<dbReference type="GO" id="GO:0006592">
    <property type="term" value="P:ornithine biosynthetic process"/>
    <property type="evidence" value="ECO:0007669"/>
    <property type="project" value="TreeGrafter"/>
</dbReference>
<evidence type="ECO:0000256" key="5">
    <source>
        <dbReference type="ARBA" id="ARBA00022679"/>
    </source>
</evidence>
<reference evidence="10" key="1">
    <citation type="submission" date="2017-09" db="EMBL/GenBank/DDBJ databases">
        <title>The Reconstruction of 2,631 Draft Metagenome-Assembled Genomes from the Global Oceans.</title>
        <authorList>
            <person name="Tully B.J."/>
            <person name="Graham E.D."/>
            <person name="Heidelberg J.F."/>
        </authorList>
    </citation>
    <scope>NUCLEOTIDE SEQUENCE [LARGE SCALE GENOMIC DNA]</scope>
</reference>
<evidence type="ECO:0000256" key="8">
    <source>
        <dbReference type="HAMAP-Rule" id="MF_01106"/>
    </source>
</evidence>
<keyword evidence="8" id="KW-0963">Cytoplasm</keyword>
<comment type="function">
    <text evidence="8">Catalyzes two activities which are involved in the cyclic version of arginine biosynthesis: the synthesis of N-acetylglutamate from glutamate and acetyl-CoA as the acetyl donor, and of ornithine by transacetylation between N(2)-acetylornithine and glutamate.</text>
</comment>
<dbReference type="NCBIfam" id="TIGR00120">
    <property type="entry name" value="ArgJ"/>
    <property type="match status" value="1"/>
</dbReference>
<feature type="binding site" evidence="8">
    <location>
        <position position="173"/>
    </location>
    <ligand>
        <name>substrate</name>
    </ligand>
</feature>
<dbReference type="NCBIfam" id="NF003802">
    <property type="entry name" value="PRK05388.1"/>
    <property type="match status" value="1"/>
</dbReference>
<comment type="subunit">
    <text evidence="2 8">Heterotetramer of two alpha and two beta chains.</text>
</comment>
<comment type="catalytic activity">
    <reaction evidence="8">
        <text>L-glutamate + acetyl-CoA = N-acetyl-L-glutamate + CoA + H(+)</text>
        <dbReference type="Rhea" id="RHEA:24292"/>
        <dbReference type="ChEBI" id="CHEBI:15378"/>
        <dbReference type="ChEBI" id="CHEBI:29985"/>
        <dbReference type="ChEBI" id="CHEBI:44337"/>
        <dbReference type="ChEBI" id="CHEBI:57287"/>
        <dbReference type="ChEBI" id="CHEBI:57288"/>
        <dbReference type="EC" id="2.3.1.1"/>
    </reaction>
</comment>
<feature type="binding site" evidence="8">
    <location>
        <position position="184"/>
    </location>
    <ligand>
        <name>substrate</name>
    </ligand>
</feature>
<dbReference type="GO" id="GO:0006526">
    <property type="term" value="P:L-arginine biosynthetic process"/>
    <property type="evidence" value="ECO:0007669"/>
    <property type="project" value="UniProtKB-UniRule"/>
</dbReference>
<gene>
    <name evidence="8" type="primary">argJ</name>
    <name evidence="9" type="ORF">CMN54_09190</name>
</gene>
<dbReference type="EMBL" id="NZEX01000101">
    <property type="protein sequence ID" value="MAH63600.1"/>
    <property type="molecule type" value="Genomic_DNA"/>
</dbReference>
<dbReference type="UniPathway" id="UPA00068">
    <property type="reaction ID" value="UER00106"/>
</dbReference>
<dbReference type="CDD" id="cd02152">
    <property type="entry name" value="OAT"/>
    <property type="match status" value="1"/>
</dbReference>
<evidence type="ECO:0000256" key="2">
    <source>
        <dbReference type="ARBA" id="ARBA00011475"/>
    </source>
</evidence>
<dbReference type="AlphaFoldDB" id="A0A2D6YKC0"/>
<dbReference type="InterPro" id="IPR002813">
    <property type="entry name" value="Arg_biosynth_ArgJ"/>
</dbReference>
<feature type="binding site" evidence="8">
    <location>
        <position position="389"/>
    </location>
    <ligand>
        <name>substrate</name>
    </ligand>
</feature>
<keyword evidence="3 8" id="KW-0055">Arginine biosynthesis</keyword>
<protein>
    <recommendedName>
        <fullName evidence="8">Arginine biosynthesis bifunctional protein ArgJ</fullName>
    </recommendedName>
    <domain>
        <recommendedName>
            <fullName evidence="8">Glutamate N-acetyltransferase</fullName>
            <ecNumber evidence="8">2.3.1.35</ecNumber>
        </recommendedName>
        <alternativeName>
            <fullName evidence="8">Ornithine acetyltransferase</fullName>
            <shortName evidence="8">OATase</shortName>
        </alternativeName>
        <alternativeName>
            <fullName evidence="8">Ornithine transacetylase</fullName>
        </alternativeName>
    </domain>
    <domain>
        <recommendedName>
            <fullName evidence="8">Amino-acid acetyltransferase</fullName>
            <ecNumber evidence="8">2.3.1.1</ecNumber>
        </recommendedName>
        <alternativeName>
            <fullName evidence="8">N-acetylglutamate synthase</fullName>
            <shortName evidence="8">AGSase</shortName>
        </alternativeName>
    </domain>
    <component>
        <recommendedName>
            <fullName evidence="8">Arginine biosynthesis bifunctional protein ArgJ alpha chain</fullName>
        </recommendedName>
    </component>
    <component>
        <recommendedName>
            <fullName evidence="8">Arginine biosynthesis bifunctional protein ArgJ beta chain</fullName>
        </recommendedName>
    </component>
</protein>
<evidence type="ECO:0000256" key="3">
    <source>
        <dbReference type="ARBA" id="ARBA00022571"/>
    </source>
</evidence>
<evidence type="ECO:0000313" key="10">
    <source>
        <dbReference type="Proteomes" id="UP000226525"/>
    </source>
</evidence>
<dbReference type="Pfam" id="PF01960">
    <property type="entry name" value="ArgJ"/>
    <property type="match status" value="1"/>
</dbReference>
<evidence type="ECO:0000256" key="7">
    <source>
        <dbReference type="ARBA" id="ARBA00023315"/>
    </source>
</evidence>
<dbReference type="FunFam" id="3.60.70.12:FF:000001">
    <property type="entry name" value="Arginine biosynthesis bifunctional protein ArgJ, chloroplastic"/>
    <property type="match status" value="1"/>
</dbReference>
<feature type="site" description="Cleavage; by autolysis" evidence="8">
    <location>
        <begin position="183"/>
        <end position="184"/>
    </location>
</feature>
<dbReference type="EC" id="2.3.1.1" evidence="8"/>
<dbReference type="Gene3D" id="3.10.20.340">
    <property type="entry name" value="ArgJ beta chain, C-terminal domain"/>
    <property type="match status" value="1"/>
</dbReference>
<feature type="chain" id="PRO_5023449823" description="Arginine biosynthesis bifunctional protein ArgJ beta chain" evidence="8">
    <location>
        <begin position="184"/>
        <end position="394"/>
    </location>
</feature>